<dbReference type="CDD" id="cd01060">
    <property type="entry name" value="Membrane-FADS-like"/>
    <property type="match status" value="1"/>
</dbReference>
<dbReference type="PANTHER" id="PTHR19353">
    <property type="entry name" value="FATTY ACID DESATURASE 2"/>
    <property type="match status" value="1"/>
</dbReference>
<dbReference type="EMBL" id="VXIV02001658">
    <property type="protein sequence ID" value="KAF6030902.1"/>
    <property type="molecule type" value="Genomic_DNA"/>
</dbReference>
<dbReference type="GO" id="GO:0006629">
    <property type="term" value="P:lipid metabolic process"/>
    <property type="evidence" value="ECO:0007669"/>
    <property type="project" value="TreeGrafter"/>
</dbReference>
<evidence type="ECO:0000256" key="1">
    <source>
        <dbReference type="SAM" id="Phobius"/>
    </source>
</evidence>
<accession>A0A7J7JX01</accession>
<reference evidence="2" key="1">
    <citation type="submission" date="2020-06" db="EMBL/GenBank/DDBJ databases">
        <title>Draft genome of Bugula neritina, a colonial animal packing powerful symbionts and potential medicines.</title>
        <authorList>
            <person name="Rayko M."/>
        </authorList>
    </citation>
    <scope>NUCLEOTIDE SEQUENCE [LARGE SCALE GENOMIC DNA]</scope>
    <source>
        <strain evidence="2">Kwan_BN1</strain>
    </source>
</reference>
<comment type="caution">
    <text evidence="2">The sequence shown here is derived from an EMBL/GenBank/DDBJ whole genome shotgun (WGS) entry which is preliminary data.</text>
</comment>
<evidence type="ECO:0000313" key="2">
    <source>
        <dbReference type="EMBL" id="KAF6030902.1"/>
    </source>
</evidence>
<dbReference type="PANTHER" id="PTHR19353:SF13">
    <property type="entry name" value="FATTY ACID DESATURASE 6"/>
    <property type="match status" value="1"/>
</dbReference>
<sequence length="186" mass="21162">MATTSNKVSITKTQEGNDIYHYVQGLPKLNELNEQVKEVIATSSYWERHGYGLLEIGSAFPLLLLGLLMCSTETPILFIAGFLLLGCCHSVIANRLAHLAAHNSLFETKWPNRIARWLSIEMYGFFSERVAYEIHISQHHPYTKHYLHRRLKFVEVALPTSLYLHVLCPVFPSSNDSLYISEGVGR</sequence>
<proteinExistence type="predicted"/>
<dbReference type="InterPro" id="IPR012171">
    <property type="entry name" value="Fatty_acid_desaturase"/>
</dbReference>
<dbReference type="GO" id="GO:0016020">
    <property type="term" value="C:membrane"/>
    <property type="evidence" value="ECO:0007669"/>
    <property type="project" value="TreeGrafter"/>
</dbReference>
<evidence type="ECO:0000313" key="3">
    <source>
        <dbReference type="Proteomes" id="UP000593567"/>
    </source>
</evidence>
<feature type="transmembrane region" description="Helical" evidence="1">
    <location>
        <begin position="75"/>
        <end position="93"/>
    </location>
</feature>
<organism evidence="2 3">
    <name type="scientific">Bugula neritina</name>
    <name type="common">Brown bryozoan</name>
    <name type="synonym">Sertularia neritina</name>
    <dbReference type="NCBI Taxonomy" id="10212"/>
    <lineage>
        <taxon>Eukaryota</taxon>
        <taxon>Metazoa</taxon>
        <taxon>Spiralia</taxon>
        <taxon>Lophotrochozoa</taxon>
        <taxon>Bryozoa</taxon>
        <taxon>Gymnolaemata</taxon>
        <taxon>Cheilostomatida</taxon>
        <taxon>Flustrina</taxon>
        <taxon>Buguloidea</taxon>
        <taxon>Bugulidae</taxon>
        <taxon>Bugula</taxon>
    </lineage>
</organism>
<protein>
    <submittedName>
        <fullName evidence="2">FADS6</fullName>
    </submittedName>
</protein>
<name>A0A7J7JX01_BUGNE</name>
<keyword evidence="1" id="KW-0812">Transmembrane</keyword>
<keyword evidence="3" id="KW-1185">Reference proteome</keyword>
<keyword evidence="1" id="KW-1133">Transmembrane helix</keyword>
<feature type="transmembrane region" description="Helical" evidence="1">
    <location>
        <begin position="51"/>
        <end position="69"/>
    </location>
</feature>
<dbReference type="GO" id="GO:0016717">
    <property type="term" value="F:oxidoreductase activity, acting on paired donors, with oxidation of a pair of donors resulting in the reduction of molecular oxygen to two molecules of water"/>
    <property type="evidence" value="ECO:0007669"/>
    <property type="project" value="TreeGrafter"/>
</dbReference>
<gene>
    <name evidence="2" type="ORF">EB796_010788</name>
</gene>
<dbReference type="Proteomes" id="UP000593567">
    <property type="component" value="Unassembled WGS sequence"/>
</dbReference>
<keyword evidence="1" id="KW-0472">Membrane</keyword>
<dbReference type="AlphaFoldDB" id="A0A7J7JX01"/>